<dbReference type="OrthoDB" id="6303362at2"/>
<gene>
    <name evidence="1" type="ORF">CWB99_13765</name>
</gene>
<name>A0A5S3WLP3_9GAMM</name>
<dbReference type="Proteomes" id="UP000310249">
    <property type="component" value="Unassembled WGS sequence"/>
</dbReference>
<organism evidence="1 2">
    <name type="scientific">Pseudoalteromonas rubra</name>
    <dbReference type="NCBI Taxonomy" id="43658"/>
    <lineage>
        <taxon>Bacteria</taxon>
        <taxon>Pseudomonadati</taxon>
        <taxon>Pseudomonadota</taxon>
        <taxon>Gammaproteobacteria</taxon>
        <taxon>Alteromonadales</taxon>
        <taxon>Pseudoalteromonadaceae</taxon>
        <taxon>Pseudoalteromonas</taxon>
    </lineage>
</organism>
<accession>A0A5S3WLP3</accession>
<reference evidence="2" key="2">
    <citation type="submission" date="2019-06" db="EMBL/GenBank/DDBJ databases">
        <title>Co-occurence of chitin degradation, pigmentation and bioactivity in marine Pseudoalteromonas.</title>
        <authorList>
            <person name="Sonnenschein E.C."/>
            <person name="Bech P.K."/>
        </authorList>
    </citation>
    <scope>NUCLEOTIDE SEQUENCE [LARGE SCALE GENOMIC DNA]</scope>
    <source>
        <strain evidence="2">S2676</strain>
    </source>
</reference>
<proteinExistence type="predicted"/>
<sequence>MKLVINKKKMKNLSINASTLVNDATPQVAGGLRYTAMDYCNTNACTATCTPSVGATCGTSAMC</sequence>
<dbReference type="AlphaFoldDB" id="A0A5S3WLP3"/>
<reference evidence="1 2" key="1">
    <citation type="submission" date="2018-01" db="EMBL/GenBank/DDBJ databases">
        <authorList>
            <person name="Paulsen S."/>
            <person name="Gram L.K."/>
        </authorList>
    </citation>
    <scope>NUCLEOTIDE SEQUENCE [LARGE SCALE GENOMIC DNA]</scope>
    <source>
        <strain evidence="1 2">S2676</strain>
    </source>
</reference>
<dbReference type="EMBL" id="PNCI01000030">
    <property type="protein sequence ID" value="TMP27754.1"/>
    <property type="molecule type" value="Genomic_DNA"/>
</dbReference>
<protein>
    <submittedName>
        <fullName evidence="1">Uncharacterized protein</fullName>
    </submittedName>
</protein>
<evidence type="ECO:0000313" key="2">
    <source>
        <dbReference type="Proteomes" id="UP000310249"/>
    </source>
</evidence>
<comment type="caution">
    <text evidence="1">The sequence shown here is derived from an EMBL/GenBank/DDBJ whole genome shotgun (WGS) entry which is preliminary data.</text>
</comment>
<evidence type="ECO:0000313" key="1">
    <source>
        <dbReference type="EMBL" id="TMP27754.1"/>
    </source>
</evidence>
<dbReference type="RefSeq" id="WP_138551647.1">
    <property type="nucleotide sequence ID" value="NZ_PNCH01000028.1"/>
</dbReference>